<dbReference type="Proteomes" id="UP000177169">
    <property type="component" value="Unassembled WGS sequence"/>
</dbReference>
<protein>
    <submittedName>
        <fullName evidence="1">Uncharacterized protein</fullName>
    </submittedName>
</protein>
<dbReference type="InterPro" id="IPR010921">
    <property type="entry name" value="Trp_repressor/repl_initiator"/>
</dbReference>
<evidence type="ECO:0000313" key="1">
    <source>
        <dbReference type="EMBL" id="OGM33712.1"/>
    </source>
</evidence>
<dbReference type="EMBL" id="MGGR01000014">
    <property type="protein sequence ID" value="OGM33712.1"/>
    <property type="molecule type" value="Genomic_DNA"/>
</dbReference>
<proteinExistence type="predicted"/>
<dbReference type="GO" id="GO:0003700">
    <property type="term" value="F:DNA-binding transcription factor activity"/>
    <property type="evidence" value="ECO:0007669"/>
    <property type="project" value="InterPro"/>
</dbReference>
<accession>A0A1F7Z2A5</accession>
<dbReference type="AlphaFoldDB" id="A0A1F7Z2A5"/>
<evidence type="ECO:0000313" key="2">
    <source>
        <dbReference type="Proteomes" id="UP000177169"/>
    </source>
</evidence>
<organism evidence="1 2">
    <name type="scientific">Candidatus Woesebacteria bacterium RIFCSPHIGHO2_02_FULL_39_13</name>
    <dbReference type="NCBI Taxonomy" id="1802505"/>
    <lineage>
        <taxon>Bacteria</taxon>
        <taxon>Candidatus Woeseibacteriota</taxon>
    </lineage>
</organism>
<comment type="caution">
    <text evidence="1">The sequence shown here is derived from an EMBL/GenBank/DDBJ whole genome shotgun (WGS) entry which is preliminary data.</text>
</comment>
<sequence>MTPVSRIKLEKQIDKLLNDMLTMTLAKQSSPKDALKLMNVLFTPTEIKMVKKRIGIIYLLNEGLDIENISKITKTTRQTVVRIRLQLAVADSEDKEYVYGMLKNIKLSLNIKNVLSAISEIDISRSTFRKEISPF</sequence>
<dbReference type="SUPFAM" id="SSF48295">
    <property type="entry name" value="TrpR-like"/>
    <property type="match status" value="1"/>
</dbReference>
<name>A0A1F7Z2A5_9BACT</name>
<reference evidence="1 2" key="1">
    <citation type="journal article" date="2016" name="Nat. Commun.">
        <title>Thousands of microbial genomes shed light on interconnected biogeochemical processes in an aquifer system.</title>
        <authorList>
            <person name="Anantharaman K."/>
            <person name="Brown C.T."/>
            <person name="Hug L.A."/>
            <person name="Sharon I."/>
            <person name="Castelle C.J."/>
            <person name="Probst A.J."/>
            <person name="Thomas B.C."/>
            <person name="Singh A."/>
            <person name="Wilkins M.J."/>
            <person name="Karaoz U."/>
            <person name="Brodie E.L."/>
            <person name="Williams K.H."/>
            <person name="Hubbard S.S."/>
            <person name="Banfield J.F."/>
        </authorList>
    </citation>
    <scope>NUCLEOTIDE SEQUENCE [LARGE SCALE GENOMIC DNA]</scope>
</reference>
<dbReference type="Gene3D" id="1.10.1270.10">
    <property type="entry name" value="TrpR-like"/>
    <property type="match status" value="1"/>
</dbReference>
<dbReference type="Pfam" id="PF01371">
    <property type="entry name" value="Trp_repressor"/>
    <property type="match status" value="1"/>
</dbReference>
<dbReference type="InterPro" id="IPR000831">
    <property type="entry name" value="Trp_repress"/>
</dbReference>
<dbReference type="InterPro" id="IPR038116">
    <property type="entry name" value="TrpR-like_sf"/>
</dbReference>
<dbReference type="GO" id="GO:0043565">
    <property type="term" value="F:sequence-specific DNA binding"/>
    <property type="evidence" value="ECO:0007669"/>
    <property type="project" value="InterPro"/>
</dbReference>
<gene>
    <name evidence="1" type="ORF">A3D01_06245</name>
</gene>